<dbReference type="EMBL" id="BOMG01000026">
    <property type="protein sequence ID" value="GID53125.1"/>
    <property type="molecule type" value="Genomic_DNA"/>
</dbReference>
<dbReference type="NCBIfam" id="TIGR01552">
    <property type="entry name" value="phd_fam"/>
    <property type="match status" value="1"/>
</dbReference>
<comment type="function">
    <text evidence="2">Antitoxin component of a type II toxin-antitoxin (TA) system.</text>
</comment>
<comment type="similarity">
    <text evidence="1 2">Belongs to the phD/YefM antitoxin family.</text>
</comment>
<gene>
    <name evidence="3" type="ORF">Aco03nite_015290</name>
</gene>
<evidence type="ECO:0000256" key="1">
    <source>
        <dbReference type="ARBA" id="ARBA00009981"/>
    </source>
</evidence>
<sequence>MVAVSISQARDNLFPLVRQVNEDHTVVEIVARNGGNAVLMSAEDYESLQETLHLFSTRANATHILRGLAEARTGSAEMIDPDELAARFRAETGE</sequence>
<dbReference type="InterPro" id="IPR051405">
    <property type="entry name" value="phD/YefM_antitoxin"/>
</dbReference>
<evidence type="ECO:0000313" key="4">
    <source>
        <dbReference type="Proteomes" id="UP000612282"/>
    </source>
</evidence>
<dbReference type="Gene3D" id="3.40.1620.10">
    <property type="entry name" value="YefM-like domain"/>
    <property type="match status" value="1"/>
</dbReference>
<dbReference type="Proteomes" id="UP000612282">
    <property type="component" value="Unassembled WGS sequence"/>
</dbReference>
<dbReference type="RefSeq" id="WP_203794040.1">
    <property type="nucleotide sequence ID" value="NZ_BAAAQE010000076.1"/>
</dbReference>
<evidence type="ECO:0000256" key="2">
    <source>
        <dbReference type="RuleBase" id="RU362080"/>
    </source>
</evidence>
<dbReference type="InterPro" id="IPR036165">
    <property type="entry name" value="YefM-like_sf"/>
</dbReference>
<dbReference type="Pfam" id="PF02604">
    <property type="entry name" value="PhdYeFM_antitox"/>
    <property type="match status" value="1"/>
</dbReference>
<reference evidence="3 4" key="1">
    <citation type="submission" date="2021-01" db="EMBL/GenBank/DDBJ databases">
        <title>Whole genome shotgun sequence of Actinoplanes couchii NBRC 106145.</title>
        <authorList>
            <person name="Komaki H."/>
            <person name="Tamura T."/>
        </authorList>
    </citation>
    <scope>NUCLEOTIDE SEQUENCE [LARGE SCALE GENOMIC DNA]</scope>
    <source>
        <strain evidence="3 4">NBRC 106145</strain>
    </source>
</reference>
<dbReference type="PANTHER" id="PTHR33713:SF6">
    <property type="entry name" value="ANTITOXIN YEFM"/>
    <property type="match status" value="1"/>
</dbReference>
<comment type="caution">
    <text evidence="3">The sequence shown here is derived from an EMBL/GenBank/DDBJ whole genome shotgun (WGS) entry which is preliminary data.</text>
</comment>
<dbReference type="SUPFAM" id="SSF143120">
    <property type="entry name" value="YefM-like"/>
    <property type="match status" value="1"/>
</dbReference>
<protein>
    <recommendedName>
        <fullName evidence="2">Antitoxin</fullName>
    </recommendedName>
</protein>
<dbReference type="PANTHER" id="PTHR33713">
    <property type="entry name" value="ANTITOXIN YAFN-RELATED"/>
    <property type="match status" value="1"/>
</dbReference>
<accession>A0ABQ3X3P5</accession>
<organism evidence="3 4">
    <name type="scientific">Actinoplanes couchii</name>
    <dbReference type="NCBI Taxonomy" id="403638"/>
    <lineage>
        <taxon>Bacteria</taxon>
        <taxon>Bacillati</taxon>
        <taxon>Actinomycetota</taxon>
        <taxon>Actinomycetes</taxon>
        <taxon>Micromonosporales</taxon>
        <taxon>Micromonosporaceae</taxon>
        <taxon>Actinoplanes</taxon>
    </lineage>
</organism>
<evidence type="ECO:0000313" key="3">
    <source>
        <dbReference type="EMBL" id="GID53125.1"/>
    </source>
</evidence>
<dbReference type="Gene3D" id="6.10.250.330">
    <property type="match status" value="1"/>
</dbReference>
<dbReference type="InterPro" id="IPR006442">
    <property type="entry name" value="Antitoxin_Phd/YefM"/>
</dbReference>
<keyword evidence="4" id="KW-1185">Reference proteome</keyword>
<name>A0ABQ3X3P5_9ACTN</name>
<proteinExistence type="inferred from homology"/>